<evidence type="ECO:0000313" key="8">
    <source>
        <dbReference type="EMBL" id="GAA2779798.1"/>
    </source>
</evidence>
<dbReference type="InterPro" id="IPR011961">
    <property type="entry name" value="RimM"/>
</dbReference>
<evidence type="ECO:0000313" key="9">
    <source>
        <dbReference type="Proteomes" id="UP001500979"/>
    </source>
</evidence>
<dbReference type="RefSeq" id="WP_344678388.1">
    <property type="nucleotide sequence ID" value="NZ_BAAAUX010000005.1"/>
</dbReference>
<comment type="function">
    <text evidence="5">An accessory protein needed during the final step in the assembly of 30S ribosomal subunit, possibly for assembly of the head region. Essential for efficient processing of 16S rRNA. May be needed both before and after RbfA during the maturation of 16S rRNA. It has affinity for free ribosomal 30S subunits but not for 70S ribosomes.</text>
</comment>
<evidence type="ECO:0000256" key="4">
    <source>
        <dbReference type="ARBA" id="ARBA00023186"/>
    </source>
</evidence>
<organism evidence="8 9">
    <name type="scientific">Saccharopolyspora taberi</name>
    <dbReference type="NCBI Taxonomy" id="60895"/>
    <lineage>
        <taxon>Bacteria</taxon>
        <taxon>Bacillati</taxon>
        <taxon>Actinomycetota</taxon>
        <taxon>Actinomycetes</taxon>
        <taxon>Pseudonocardiales</taxon>
        <taxon>Pseudonocardiaceae</taxon>
        <taxon>Saccharopolyspora</taxon>
    </lineage>
</organism>
<dbReference type="InterPro" id="IPR011033">
    <property type="entry name" value="PRC_barrel-like_sf"/>
</dbReference>
<dbReference type="HAMAP" id="MF_00014">
    <property type="entry name" value="Ribosome_mat_RimM"/>
    <property type="match status" value="1"/>
</dbReference>
<comment type="subcellular location">
    <subcellularLocation>
        <location evidence="5">Cytoplasm</location>
    </subcellularLocation>
</comment>
<dbReference type="Proteomes" id="UP001500979">
    <property type="component" value="Unassembled WGS sequence"/>
</dbReference>
<dbReference type="Gene3D" id="2.30.30.240">
    <property type="entry name" value="PRC-barrel domain"/>
    <property type="match status" value="1"/>
</dbReference>
<proteinExistence type="inferred from homology"/>
<comment type="domain">
    <text evidence="5">The PRC barrel domain binds ribosomal protein uS19.</text>
</comment>
<dbReference type="SUPFAM" id="SSF50346">
    <property type="entry name" value="PRC-barrel domain"/>
    <property type="match status" value="1"/>
</dbReference>
<evidence type="ECO:0000256" key="5">
    <source>
        <dbReference type="HAMAP-Rule" id="MF_00014"/>
    </source>
</evidence>
<dbReference type="InterPro" id="IPR056792">
    <property type="entry name" value="PRC_RimM"/>
</dbReference>
<evidence type="ECO:0000256" key="1">
    <source>
        <dbReference type="ARBA" id="ARBA00022490"/>
    </source>
</evidence>
<comment type="caution">
    <text evidence="8">The sequence shown here is derived from an EMBL/GenBank/DDBJ whole genome shotgun (WGS) entry which is preliminary data.</text>
</comment>
<accession>A0ABN3V5W9</accession>
<dbReference type="InterPro" id="IPR002676">
    <property type="entry name" value="RimM_N"/>
</dbReference>
<keyword evidence="3 5" id="KW-0698">rRNA processing</keyword>
<gene>
    <name evidence="5 8" type="primary">rimM</name>
    <name evidence="8" type="ORF">GCM10010470_11950</name>
</gene>
<evidence type="ECO:0000259" key="6">
    <source>
        <dbReference type="Pfam" id="PF01782"/>
    </source>
</evidence>
<dbReference type="Pfam" id="PF01782">
    <property type="entry name" value="RimM"/>
    <property type="match status" value="1"/>
</dbReference>
<dbReference type="PANTHER" id="PTHR33692">
    <property type="entry name" value="RIBOSOME MATURATION FACTOR RIMM"/>
    <property type="match status" value="1"/>
</dbReference>
<comment type="subunit">
    <text evidence="5">Binds ribosomal protein uS19.</text>
</comment>
<keyword evidence="1 5" id="KW-0963">Cytoplasm</keyword>
<name>A0ABN3V5W9_9PSEU</name>
<evidence type="ECO:0000256" key="3">
    <source>
        <dbReference type="ARBA" id="ARBA00022552"/>
    </source>
</evidence>
<feature type="domain" description="RimM N-terminal" evidence="6">
    <location>
        <begin position="10"/>
        <end position="94"/>
    </location>
</feature>
<dbReference type="InterPro" id="IPR036976">
    <property type="entry name" value="RimM_N_sf"/>
</dbReference>
<protein>
    <recommendedName>
        <fullName evidence="5">Ribosome maturation factor RimM</fullName>
    </recommendedName>
</protein>
<feature type="domain" description="Ribosome maturation factor RimM PRC barrel" evidence="7">
    <location>
        <begin position="108"/>
        <end position="175"/>
    </location>
</feature>
<dbReference type="EMBL" id="BAAAUX010000005">
    <property type="protein sequence ID" value="GAA2779798.1"/>
    <property type="molecule type" value="Genomic_DNA"/>
</dbReference>
<dbReference type="Gene3D" id="2.40.30.60">
    <property type="entry name" value="RimM"/>
    <property type="match status" value="1"/>
</dbReference>
<evidence type="ECO:0000259" key="7">
    <source>
        <dbReference type="Pfam" id="PF24986"/>
    </source>
</evidence>
<sequence length="180" mass="19378">MSDQEPVTLVVGRIVKPHGVQGELVVEVRTDSPELRFAPGSVLGLRRRGARGSESFTVAAVRPHAGRLLVFAEGVRGREAAEELRGAVLTVPADELEPTDDPDEFHDHQLEGLRVVLPDGADAGVVTDVVHTPAGELLAVRTPERHEVLVPFVTEIVPEVDLEGGRLLVDPPEGLFDSQQ</sequence>
<dbReference type="InterPro" id="IPR009000">
    <property type="entry name" value="Transl_B-barrel_sf"/>
</dbReference>
<keyword evidence="4 5" id="KW-0143">Chaperone</keyword>
<comment type="similarity">
    <text evidence="5">Belongs to the RimM family.</text>
</comment>
<dbReference type="Pfam" id="PF24986">
    <property type="entry name" value="PRC_RimM"/>
    <property type="match status" value="1"/>
</dbReference>
<evidence type="ECO:0000256" key="2">
    <source>
        <dbReference type="ARBA" id="ARBA00022517"/>
    </source>
</evidence>
<reference evidence="8 9" key="1">
    <citation type="journal article" date="2019" name="Int. J. Syst. Evol. Microbiol.">
        <title>The Global Catalogue of Microorganisms (GCM) 10K type strain sequencing project: providing services to taxonomists for standard genome sequencing and annotation.</title>
        <authorList>
            <consortium name="The Broad Institute Genomics Platform"/>
            <consortium name="The Broad Institute Genome Sequencing Center for Infectious Disease"/>
            <person name="Wu L."/>
            <person name="Ma J."/>
        </authorList>
    </citation>
    <scope>NUCLEOTIDE SEQUENCE [LARGE SCALE GENOMIC DNA]</scope>
    <source>
        <strain evidence="8 9">JCM 9383</strain>
    </source>
</reference>
<keyword evidence="9" id="KW-1185">Reference proteome</keyword>
<dbReference type="SUPFAM" id="SSF50447">
    <property type="entry name" value="Translation proteins"/>
    <property type="match status" value="1"/>
</dbReference>
<dbReference type="PANTHER" id="PTHR33692:SF1">
    <property type="entry name" value="RIBOSOME MATURATION FACTOR RIMM"/>
    <property type="match status" value="1"/>
</dbReference>
<keyword evidence="2 5" id="KW-0690">Ribosome biogenesis</keyword>
<dbReference type="NCBIfam" id="TIGR02273">
    <property type="entry name" value="16S_RimM"/>
    <property type="match status" value="1"/>
</dbReference>